<sequence length="247" mass="26814">MREYTNLQWPEAPFGADQRPFGRQRDMLAAFALAWANQPDEGPLPVAAATVYLGVRRHGSAYEVGEESLSIGFRADVVEDRTEIPELLRLTDRALTRARRHAAILAGHRLGDDLSRMATLSAVPLRGAAGVLATWVNRAAKQRGMALMVDTSVEASDTGADLDMPLEPLHRPLPQCPACAAETGRYVLGRGLAIGLTAAVHAGRYRWEGAFRVTDAVDRAAWDVLEVSGTEHHAHDTAHPKDARAAQ</sequence>
<proteinExistence type="predicted"/>
<evidence type="ECO:0000313" key="1">
    <source>
        <dbReference type="EMBL" id="RFS43442.1"/>
    </source>
</evidence>
<dbReference type="EMBL" id="QVFU01000060">
    <property type="protein sequence ID" value="RFS43442.1"/>
    <property type="molecule type" value="Genomic_DNA"/>
</dbReference>
<organism evidence="1 2">
    <name type="scientific">Micromonospora craniellae</name>
    <dbReference type="NCBI Taxonomy" id="2294034"/>
    <lineage>
        <taxon>Bacteria</taxon>
        <taxon>Bacillati</taxon>
        <taxon>Actinomycetota</taxon>
        <taxon>Actinomycetes</taxon>
        <taxon>Micromonosporales</taxon>
        <taxon>Micromonosporaceae</taxon>
        <taxon>Micromonospora</taxon>
    </lineage>
</organism>
<evidence type="ECO:0000313" key="2">
    <source>
        <dbReference type="Proteomes" id="UP000262621"/>
    </source>
</evidence>
<dbReference type="Proteomes" id="UP000262621">
    <property type="component" value="Unassembled WGS sequence"/>
</dbReference>
<dbReference type="RefSeq" id="WP_147333596.1">
    <property type="nucleotide sequence ID" value="NZ_CP061725.1"/>
</dbReference>
<gene>
    <name evidence="1" type="ORF">D0Q02_27845</name>
</gene>
<keyword evidence="2" id="KW-1185">Reference proteome</keyword>
<protein>
    <submittedName>
        <fullName evidence="1">Uncharacterized protein</fullName>
    </submittedName>
</protein>
<dbReference type="AlphaFoldDB" id="A0A372FRN4"/>
<name>A0A372FRN4_9ACTN</name>
<comment type="caution">
    <text evidence="1">The sequence shown here is derived from an EMBL/GenBank/DDBJ whole genome shotgun (WGS) entry which is preliminary data.</text>
</comment>
<dbReference type="OrthoDB" id="4141133at2"/>
<accession>A0A372FRN4</accession>
<reference evidence="1 2" key="1">
    <citation type="submission" date="2018-08" db="EMBL/GenBank/DDBJ databases">
        <title>Verrucosispora craniellae sp. nov., isolated from a marine sponge in the South China Sea.</title>
        <authorList>
            <person name="Li L."/>
            <person name="Lin H.W."/>
        </authorList>
    </citation>
    <scope>NUCLEOTIDE SEQUENCE [LARGE SCALE GENOMIC DNA]</scope>
    <source>
        <strain evidence="1 2">LHW63014</strain>
    </source>
</reference>